<keyword evidence="3" id="KW-1185">Reference proteome</keyword>
<evidence type="ECO:0000313" key="3">
    <source>
        <dbReference type="Proteomes" id="UP000578112"/>
    </source>
</evidence>
<gene>
    <name evidence="2" type="ORF">BJ971_004854</name>
</gene>
<dbReference type="RefSeq" id="WP_184995502.1">
    <property type="nucleotide sequence ID" value="NZ_BOMK01000048.1"/>
</dbReference>
<evidence type="ECO:0000313" key="2">
    <source>
        <dbReference type="EMBL" id="MBB4764298.1"/>
    </source>
</evidence>
<comment type="caution">
    <text evidence="2">The sequence shown here is derived from an EMBL/GenBank/DDBJ whole genome shotgun (WGS) entry which is preliminary data.</text>
</comment>
<sequence>MKMSRLVAVLGVAVAGTVVVAPQSASAAPSYPPGHLMGIEASRGGSQGQTTTVKWTAQVDATQYRVVVLEGSKKSGEYVVPGGAGTGKLSLTVPTVDKCSSFRINVYPENANGVGAHQSYWIGTLMPTVIVKARAKRLPDGKTAVFSYDYPQWPGYVGDAKTGPRRPDPAHWPVSVQFKPTLVKMVGNQVINQSLLPTYNPATKLRDITVKDLDPKRAYVLKMSTSNGWGTCARADGKILLKAGK</sequence>
<evidence type="ECO:0008006" key="4">
    <source>
        <dbReference type="Google" id="ProtNLM"/>
    </source>
</evidence>
<accession>A0A7W7I145</accession>
<dbReference type="AlphaFoldDB" id="A0A7W7I145"/>
<dbReference type="Proteomes" id="UP000578112">
    <property type="component" value="Unassembled WGS sequence"/>
</dbReference>
<protein>
    <recommendedName>
        <fullName evidence="4">Fibronectin type-III domain-containing protein</fullName>
    </recommendedName>
</protein>
<reference evidence="2 3" key="1">
    <citation type="submission" date="2020-08" db="EMBL/GenBank/DDBJ databases">
        <title>Sequencing the genomes of 1000 actinobacteria strains.</title>
        <authorList>
            <person name="Klenk H.-P."/>
        </authorList>
    </citation>
    <scope>NUCLEOTIDE SEQUENCE [LARGE SCALE GENOMIC DNA]</scope>
    <source>
        <strain evidence="2 3">DSM 43149</strain>
    </source>
</reference>
<evidence type="ECO:0000256" key="1">
    <source>
        <dbReference type="SAM" id="SignalP"/>
    </source>
</evidence>
<name>A0A7W7I145_9ACTN</name>
<organism evidence="2 3">
    <name type="scientific">Actinoplanes digitatis</name>
    <dbReference type="NCBI Taxonomy" id="1868"/>
    <lineage>
        <taxon>Bacteria</taxon>
        <taxon>Bacillati</taxon>
        <taxon>Actinomycetota</taxon>
        <taxon>Actinomycetes</taxon>
        <taxon>Micromonosporales</taxon>
        <taxon>Micromonosporaceae</taxon>
        <taxon>Actinoplanes</taxon>
    </lineage>
</organism>
<keyword evidence="1" id="KW-0732">Signal</keyword>
<feature type="chain" id="PRO_5031014525" description="Fibronectin type-III domain-containing protein" evidence="1">
    <location>
        <begin position="28"/>
        <end position="245"/>
    </location>
</feature>
<feature type="signal peptide" evidence="1">
    <location>
        <begin position="1"/>
        <end position="27"/>
    </location>
</feature>
<proteinExistence type="predicted"/>
<dbReference type="EMBL" id="JACHNH010000001">
    <property type="protein sequence ID" value="MBB4764298.1"/>
    <property type="molecule type" value="Genomic_DNA"/>
</dbReference>